<dbReference type="EMBL" id="CP000489">
    <property type="protein sequence ID" value="ABL70058.1"/>
    <property type="molecule type" value="Genomic_DNA"/>
</dbReference>
<evidence type="ECO:0000313" key="2">
    <source>
        <dbReference type="Proteomes" id="UP000000361"/>
    </source>
</evidence>
<dbReference type="EnsemblBacteria" id="ABL70058">
    <property type="protein sequence ID" value="ABL70058"/>
    <property type="gene ID" value="Pden_1966"/>
</dbReference>
<organism evidence="1 2">
    <name type="scientific">Paracoccus denitrificans (strain Pd 1222)</name>
    <dbReference type="NCBI Taxonomy" id="318586"/>
    <lineage>
        <taxon>Bacteria</taxon>
        <taxon>Pseudomonadati</taxon>
        <taxon>Pseudomonadota</taxon>
        <taxon>Alphaproteobacteria</taxon>
        <taxon>Rhodobacterales</taxon>
        <taxon>Paracoccaceae</taxon>
        <taxon>Paracoccus</taxon>
    </lineage>
</organism>
<dbReference type="HOGENOM" id="CLU_2331186_0_0_5"/>
<dbReference type="KEGG" id="pde:Pden_1966"/>
<dbReference type="Proteomes" id="UP000000361">
    <property type="component" value="Chromosome 1"/>
</dbReference>
<protein>
    <submittedName>
        <fullName evidence="1">Uncharacterized protein</fullName>
    </submittedName>
</protein>
<sequence length="98" mass="11504">MRSARSGRWLRGAYMLSSELSRHGIRNGMQWILQQFEDTQKLADALDRLGISYSWHKVVPFIGTLEPEPEVRDPQAVVMFGSYMRSAEWQDYLWHMSI</sequence>
<gene>
    <name evidence="1" type="ordered locus">Pden_1966</name>
</gene>
<proteinExistence type="predicted"/>
<name>A1B3G4_PARDP</name>
<dbReference type="AlphaFoldDB" id="A1B3G4"/>
<dbReference type="STRING" id="318586.Pden_1966"/>
<reference evidence="2" key="1">
    <citation type="submission" date="2006-12" db="EMBL/GenBank/DDBJ databases">
        <title>Complete sequence of chromosome 1 of Paracoccus denitrificans PD1222.</title>
        <authorList>
            <person name="Copeland A."/>
            <person name="Lucas S."/>
            <person name="Lapidus A."/>
            <person name="Barry K."/>
            <person name="Detter J.C."/>
            <person name="Glavina del Rio T."/>
            <person name="Hammon N."/>
            <person name="Israni S."/>
            <person name="Dalin E."/>
            <person name="Tice H."/>
            <person name="Pitluck S."/>
            <person name="Munk A.C."/>
            <person name="Brettin T."/>
            <person name="Bruce D."/>
            <person name="Han C."/>
            <person name="Tapia R."/>
            <person name="Gilna P."/>
            <person name="Schmutz J."/>
            <person name="Larimer F."/>
            <person name="Land M."/>
            <person name="Hauser L."/>
            <person name="Kyrpides N."/>
            <person name="Lykidis A."/>
            <person name="Spiro S."/>
            <person name="Richardson D.J."/>
            <person name="Moir J.W.B."/>
            <person name="Ferguson S.J."/>
            <person name="van Spanning R.J.M."/>
            <person name="Richardson P."/>
        </authorList>
    </citation>
    <scope>NUCLEOTIDE SEQUENCE [LARGE SCALE GENOMIC DNA]</scope>
    <source>
        <strain evidence="2">Pd 1222</strain>
    </source>
</reference>
<keyword evidence="2" id="KW-1185">Reference proteome</keyword>
<accession>A1B3G4</accession>
<evidence type="ECO:0000313" key="1">
    <source>
        <dbReference type="EMBL" id="ABL70058.1"/>
    </source>
</evidence>
<dbReference type="eggNOG" id="ENOG503147C">
    <property type="taxonomic scope" value="Bacteria"/>
</dbReference>